<keyword evidence="1" id="KW-0812">Transmembrane</keyword>
<sequence>MKNIQLVLASLLVACGLGLLFAGFFLPPEGEIHGSVLVAFGETCTFAGALFGVDYKYKNKS</sequence>
<gene>
    <name evidence="2" type="ORF">PQG89_14720</name>
</gene>
<dbReference type="PROSITE" id="PS51257">
    <property type="entry name" value="PROKAR_LIPOPROTEIN"/>
    <property type="match status" value="1"/>
</dbReference>
<evidence type="ECO:0000256" key="1">
    <source>
        <dbReference type="SAM" id="Phobius"/>
    </source>
</evidence>
<dbReference type="RefSeq" id="WP_221727885.1">
    <property type="nucleotide sequence ID" value="NZ_CAKWFF010000010.1"/>
</dbReference>
<dbReference type="Proteomes" id="UP001213646">
    <property type="component" value="Unassembled WGS sequence"/>
</dbReference>
<reference evidence="2" key="1">
    <citation type="submission" date="2023-01" db="EMBL/GenBank/DDBJ databases">
        <title>Exploring GABA producing Bacteroides strains toward improving mental health.</title>
        <authorList>
            <person name="Yousuf B."/>
            <person name="Bouhlel N.E."/>
            <person name="Mottawea W."/>
            <person name="Hammami R."/>
        </authorList>
    </citation>
    <scope>NUCLEOTIDE SEQUENCE</scope>
    <source>
        <strain evidence="2">UO.H1047</strain>
    </source>
</reference>
<protein>
    <submittedName>
        <fullName evidence="2">Uncharacterized protein</fullName>
    </submittedName>
</protein>
<dbReference type="EMBL" id="JAQPYX010000133">
    <property type="protein sequence ID" value="MDC7150653.1"/>
    <property type="molecule type" value="Genomic_DNA"/>
</dbReference>
<evidence type="ECO:0000313" key="2">
    <source>
        <dbReference type="EMBL" id="MDC7150653.1"/>
    </source>
</evidence>
<keyword evidence="1" id="KW-0472">Membrane</keyword>
<organism evidence="2 3">
    <name type="scientific">Parabacteroides johnsonii</name>
    <dbReference type="NCBI Taxonomy" id="387661"/>
    <lineage>
        <taxon>Bacteria</taxon>
        <taxon>Pseudomonadati</taxon>
        <taxon>Bacteroidota</taxon>
        <taxon>Bacteroidia</taxon>
        <taxon>Bacteroidales</taxon>
        <taxon>Tannerellaceae</taxon>
        <taxon>Parabacteroides</taxon>
    </lineage>
</organism>
<evidence type="ECO:0000313" key="3">
    <source>
        <dbReference type="Proteomes" id="UP001213646"/>
    </source>
</evidence>
<dbReference type="AlphaFoldDB" id="A0AAW6I7D4"/>
<name>A0AAW6I7D4_9BACT</name>
<keyword evidence="1" id="KW-1133">Transmembrane helix</keyword>
<proteinExistence type="predicted"/>
<accession>A0AAW6I7D4</accession>
<feature type="transmembrane region" description="Helical" evidence="1">
    <location>
        <begin position="32"/>
        <end position="53"/>
    </location>
</feature>
<comment type="caution">
    <text evidence="2">The sequence shown here is derived from an EMBL/GenBank/DDBJ whole genome shotgun (WGS) entry which is preliminary data.</text>
</comment>